<evidence type="ECO:0000313" key="3">
    <source>
        <dbReference type="EMBL" id="KPD20240.1"/>
    </source>
</evidence>
<dbReference type="InterPro" id="IPR016161">
    <property type="entry name" value="Ald_DH/histidinol_DH"/>
</dbReference>
<feature type="non-terminal residue" evidence="3">
    <location>
        <position position="1"/>
    </location>
</feature>
<evidence type="ECO:0000313" key="4">
    <source>
        <dbReference type="Proteomes" id="UP000053030"/>
    </source>
</evidence>
<name>A0A837NGI8_9GAMM</name>
<evidence type="ECO:0000256" key="1">
    <source>
        <dbReference type="ARBA" id="ARBA00023002"/>
    </source>
</evidence>
<dbReference type="Proteomes" id="UP000053030">
    <property type="component" value="Unassembled WGS sequence"/>
</dbReference>
<dbReference type="InterPro" id="IPR015590">
    <property type="entry name" value="Aldehyde_DH_dom"/>
</dbReference>
<evidence type="ECO:0000259" key="2">
    <source>
        <dbReference type="Pfam" id="PF00171"/>
    </source>
</evidence>
<accession>A0A837NGI8</accession>
<keyword evidence="1" id="KW-0560">Oxidoreductase</keyword>
<gene>
    <name evidence="3" type="ORF">AFK76_12815</name>
</gene>
<dbReference type="Pfam" id="PF00171">
    <property type="entry name" value="Aldedh"/>
    <property type="match status" value="1"/>
</dbReference>
<feature type="non-terminal residue" evidence="3">
    <location>
        <position position="127"/>
    </location>
</feature>
<organism evidence="3 4">
    <name type="scientific">Idiomarina zobellii</name>
    <dbReference type="NCBI Taxonomy" id="86103"/>
    <lineage>
        <taxon>Bacteria</taxon>
        <taxon>Pseudomonadati</taxon>
        <taxon>Pseudomonadota</taxon>
        <taxon>Gammaproteobacteria</taxon>
        <taxon>Alteromonadales</taxon>
        <taxon>Idiomarinaceae</taxon>
        <taxon>Idiomarina</taxon>
    </lineage>
</organism>
<keyword evidence="4" id="KW-1185">Reference proteome</keyword>
<proteinExistence type="predicted"/>
<dbReference type="InterPro" id="IPR016162">
    <property type="entry name" value="Ald_DH_N"/>
</dbReference>
<feature type="domain" description="Aldehyde dehydrogenase" evidence="2">
    <location>
        <begin position="68"/>
        <end position="126"/>
    </location>
</feature>
<dbReference type="GO" id="GO:0016491">
    <property type="term" value="F:oxidoreductase activity"/>
    <property type="evidence" value="ECO:0007669"/>
    <property type="project" value="UniProtKB-KW"/>
</dbReference>
<sequence length="127" mass="13709">NSLQIAKRSSTDFSAHSGNACRAAITAFSTWFALADSPDQMTSLRAGSTESNFWPSPASHAPLINGAWEAGEGQKFDSVDPARNEVIWSGESASANQVEKAVMAARQAFPEWAEKSVDERLAICKEF</sequence>
<dbReference type="AlphaFoldDB" id="A0A837NGI8"/>
<dbReference type="SUPFAM" id="SSF53720">
    <property type="entry name" value="ALDH-like"/>
    <property type="match status" value="1"/>
</dbReference>
<comment type="caution">
    <text evidence="3">The sequence shown here is derived from an EMBL/GenBank/DDBJ whole genome shotgun (WGS) entry which is preliminary data.</text>
</comment>
<dbReference type="EMBL" id="LHSG01000076">
    <property type="protein sequence ID" value="KPD20240.1"/>
    <property type="molecule type" value="Genomic_DNA"/>
</dbReference>
<protein>
    <recommendedName>
        <fullName evidence="2">Aldehyde dehydrogenase domain-containing protein</fullName>
    </recommendedName>
</protein>
<reference evidence="3 4" key="1">
    <citation type="submission" date="2015-08" db="EMBL/GenBank/DDBJ databases">
        <title>Genome sequencing and assembly of the deep-sea bacterium Idiomarina zobellii.</title>
        <authorList>
            <person name="Mithoefer S.D."/>
            <person name="Rheaume B.A."/>
            <person name="MacLea K.S."/>
        </authorList>
    </citation>
    <scope>NUCLEOTIDE SEQUENCE [LARGE SCALE GENOMIC DNA]</scope>
    <source>
        <strain evidence="3 4">KMM 231</strain>
    </source>
</reference>
<dbReference type="Gene3D" id="3.40.605.10">
    <property type="entry name" value="Aldehyde Dehydrogenase, Chain A, domain 1"/>
    <property type="match status" value="1"/>
</dbReference>